<feature type="compositionally biased region" description="Basic and acidic residues" evidence="9">
    <location>
        <begin position="257"/>
        <end position="274"/>
    </location>
</feature>
<keyword evidence="2" id="KW-1003">Cell membrane</keyword>
<dbReference type="CDD" id="cd03215">
    <property type="entry name" value="ABC_Carb_Monos_II"/>
    <property type="match status" value="1"/>
</dbReference>
<dbReference type="Gene3D" id="3.40.50.300">
    <property type="entry name" value="P-loop containing nucleotide triphosphate hydrolases"/>
    <property type="match status" value="2"/>
</dbReference>
<evidence type="ECO:0000256" key="5">
    <source>
        <dbReference type="ARBA" id="ARBA00022741"/>
    </source>
</evidence>
<sequence length="510" mass="54878">MTDVIIETHAPLLQARDIVKSFGPVKAVRSISLDVRVGEVLGLVGENGAGKSTLLSLMSGTLAPDSGELMFNGSTTQFDSYRAATESGIFRIFQHQALVPNMTVAENVYLAHEKAFTRFGIISQRRMVQKTQEIFDELSVDLDPTAELDSLKFAERQVVEIVRSLAQARLLGITHPVILHDEPTSALSREQIEFFFDFVRRIKNQAAQVFVSHRLDEIIELCDRMVVLKDGTVVSVQNDPTALTEKEIHSLMVGREAERHTRAARTNDETEPRLELSGFTGEGFSDISLQILPGEVLGVAGVVGSGKSDLGRAVFELGQGATGTLKVNGVEPARQGSRAGIRSSLGYVSNERHRDGIIAGMSVSHNISLPEIGAALGPVIVSGNRETTNADTAIKDLNIKAPGPDTLVGNLSGGNQQKVLLARWITLGSKLLVLDNPTNGVDVGAKAEIYRIIEGLTQQGVSVMLISDDLPEILSMSDRIVVMKDGKVTSTVAVDVTAPPSEVDLVAAMV</sequence>
<dbReference type="PANTHER" id="PTHR43790:SF3">
    <property type="entry name" value="D-ALLOSE IMPORT ATP-BINDING PROTEIN ALSA-RELATED"/>
    <property type="match status" value="1"/>
</dbReference>
<dbReference type="PROSITE" id="PS00211">
    <property type="entry name" value="ABC_TRANSPORTER_1"/>
    <property type="match status" value="1"/>
</dbReference>
<organism evidence="11 12">
    <name type="scientific">Herbiconiux daphne</name>
    <dbReference type="NCBI Taxonomy" id="2970914"/>
    <lineage>
        <taxon>Bacteria</taxon>
        <taxon>Bacillati</taxon>
        <taxon>Actinomycetota</taxon>
        <taxon>Actinomycetes</taxon>
        <taxon>Micrococcales</taxon>
        <taxon>Microbacteriaceae</taxon>
        <taxon>Herbiconiux</taxon>
    </lineage>
</organism>
<feature type="region of interest" description="Disordered" evidence="9">
    <location>
        <begin position="257"/>
        <end position="276"/>
    </location>
</feature>
<keyword evidence="12" id="KW-1185">Reference proteome</keyword>
<gene>
    <name evidence="11" type="ORF">N1032_15645</name>
</gene>
<keyword evidence="8" id="KW-0472">Membrane</keyword>
<evidence type="ECO:0000256" key="2">
    <source>
        <dbReference type="ARBA" id="ARBA00022475"/>
    </source>
</evidence>
<dbReference type="SUPFAM" id="SSF52540">
    <property type="entry name" value="P-loop containing nucleoside triphosphate hydrolases"/>
    <property type="match status" value="2"/>
</dbReference>
<dbReference type="EMBL" id="JANLCJ010000005">
    <property type="protein sequence ID" value="MCS5735180.1"/>
    <property type="molecule type" value="Genomic_DNA"/>
</dbReference>
<protein>
    <submittedName>
        <fullName evidence="11">Sugar ABC transporter ATP-binding protein</fullName>
    </submittedName>
</protein>
<accession>A0ABT2H5H4</accession>
<evidence type="ECO:0000256" key="8">
    <source>
        <dbReference type="ARBA" id="ARBA00023136"/>
    </source>
</evidence>
<reference evidence="11" key="1">
    <citation type="submission" date="2022-08" db="EMBL/GenBank/DDBJ databases">
        <authorList>
            <person name="Deng Y."/>
            <person name="Han X.-F."/>
            <person name="Zhang Y.-Q."/>
        </authorList>
    </citation>
    <scope>NUCLEOTIDE SEQUENCE</scope>
    <source>
        <strain evidence="11">CPCC 203386</strain>
    </source>
</reference>
<dbReference type="CDD" id="cd03216">
    <property type="entry name" value="ABC_Carb_Monos_I"/>
    <property type="match status" value="1"/>
</dbReference>
<comment type="caution">
    <text evidence="11">The sequence shown here is derived from an EMBL/GenBank/DDBJ whole genome shotgun (WGS) entry which is preliminary data.</text>
</comment>
<evidence type="ECO:0000256" key="9">
    <source>
        <dbReference type="SAM" id="MobiDB-lite"/>
    </source>
</evidence>
<dbReference type="InterPro" id="IPR003439">
    <property type="entry name" value="ABC_transporter-like_ATP-bd"/>
</dbReference>
<dbReference type="PANTHER" id="PTHR43790">
    <property type="entry name" value="CARBOHYDRATE TRANSPORT ATP-BINDING PROTEIN MG119-RELATED"/>
    <property type="match status" value="1"/>
</dbReference>
<evidence type="ECO:0000313" key="12">
    <source>
        <dbReference type="Proteomes" id="UP001165586"/>
    </source>
</evidence>
<dbReference type="Pfam" id="PF00005">
    <property type="entry name" value="ABC_tran"/>
    <property type="match status" value="2"/>
</dbReference>
<name>A0ABT2H5H4_9MICO</name>
<dbReference type="RefSeq" id="WP_259540088.1">
    <property type="nucleotide sequence ID" value="NZ_JANLCJ010000005.1"/>
</dbReference>
<dbReference type="InterPro" id="IPR017871">
    <property type="entry name" value="ABC_transporter-like_CS"/>
</dbReference>
<dbReference type="InterPro" id="IPR027417">
    <property type="entry name" value="P-loop_NTPase"/>
</dbReference>
<keyword evidence="4" id="KW-0677">Repeat</keyword>
<keyword evidence="6 11" id="KW-0067">ATP-binding</keyword>
<dbReference type="InterPro" id="IPR050107">
    <property type="entry name" value="ABC_carbohydrate_import_ATPase"/>
</dbReference>
<evidence type="ECO:0000256" key="1">
    <source>
        <dbReference type="ARBA" id="ARBA00022448"/>
    </source>
</evidence>
<evidence type="ECO:0000256" key="6">
    <source>
        <dbReference type="ARBA" id="ARBA00022840"/>
    </source>
</evidence>
<dbReference type="InterPro" id="IPR003593">
    <property type="entry name" value="AAA+_ATPase"/>
</dbReference>
<proteinExistence type="predicted"/>
<keyword evidence="3" id="KW-0762">Sugar transport</keyword>
<dbReference type="GO" id="GO:0005524">
    <property type="term" value="F:ATP binding"/>
    <property type="evidence" value="ECO:0007669"/>
    <property type="project" value="UniProtKB-KW"/>
</dbReference>
<keyword evidence="7" id="KW-1278">Translocase</keyword>
<keyword evidence="5" id="KW-0547">Nucleotide-binding</keyword>
<evidence type="ECO:0000313" key="11">
    <source>
        <dbReference type="EMBL" id="MCS5735180.1"/>
    </source>
</evidence>
<keyword evidence="1" id="KW-0813">Transport</keyword>
<evidence type="ECO:0000256" key="3">
    <source>
        <dbReference type="ARBA" id="ARBA00022597"/>
    </source>
</evidence>
<evidence type="ECO:0000256" key="4">
    <source>
        <dbReference type="ARBA" id="ARBA00022737"/>
    </source>
</evidence>
<dbReference type="Proteomes" id="UP001165586">
    <property type="component" value="Unassembled WGS sequence"/>
</dbReference>
<dbReference type="PROSITE" id="PS50893">
    <property type="entry name" value="ABC_TRANSPORTER_2"/>
    <property type="match status" value="1"/>
</dbReference>
<dbReference type="SMART" id="SM00382">
    <property type="entry name" value="AAA"/>
    <property type="match status" value="2"/>
</dbReference>
<evidence type="ECO:0000259" key="10">
    <source>
        <dbReference type="PROSITE" id="PS50893"/>
    </source>
</evidence>
<evidence type="ECO:0000256" key="7">
    <source>
        <dbReference type="ARBA" id="ARBA00022967"/>
    </source>
</evidence>
<feature type="domain" description="ABC transporter" evidence="10">
    <location>
        <begin position="13"/>
        <end position="510"/>
    </location>
</feature>